<reference evidence="11" key="1">
    <citation type="submission" date="2010-07" db="EMBL/GenBank/DDBJ databases">
        <authorList>
            <person name="Carlson J."/>
            <person name="Booth B."/>
            <person name="Frise E."/>
            <person name="Park S."/>
            <person name="Wan K."/>
            <person name="Yu C."/>
            <person name="Celniker S."/>
        </authorList>
    </citation>
    <scope>NUCLEOTIDE SEQUENCE</scope>
</reference>
<dbReference type="GO" id="GO:0005743">
    <property type="term" value="C:mitochondrial inner membrane"/>
    <property type="evidence" value="ECO:0007669"/>
    <property type="project" value="UniProtKB-SubCell"/>
</dbReference>
<proteinExistence type="evidence at transcript level"/>
<keyword evidence="6" id="KW-0999">Mitochondrion inner membrane</keyword>
<evidence type="ECO:0000256" key="7">
    <source>
        <dbReference type="ARBA" id="ARBA00022989"/>
    </source>
</evidence>
<keyword evidence="3" id="KW-0813">Transport</keyword>
<keyword evidence="4 10" id="KW-0812">Transmembrane</keyword>
<evidence type="ECO:0000256" key="1">
    <source>
        <dbReference type="ARBA" id="ARBA00004448"/>
    </source>
</evidence>
<dbReference type="InterPro" id="IPR018108">
    <property type="entry name" value="MCP_transmembrane"/>
</dbReference>
<dbReference type="VEuPathDB" id="VectorBase:FBgn0031038"/>
<evidence type="ECO:0000256" key="5">
    <source>
        <dbReference type="ARBA" id="ARBA00022737"/>
    </source>
</evidence>
<keyword evidence="9 10" id="KW-0472">Membrane</keyword>
<evidence type="ECO:0000256" key="4">
    <source>
        <dbReference type="ARBA" id="ARBA00022692"/>
    </source>
</evidence>
<sequence length="194" mass="22016">MPPQLMSQTENGGEEEGCRLECKEMDPLRLTTLILSADPRYRIKPMQQVVSALVGGLITTFVVTPLEVVKTRVQTQHAIRQRPTVSKLCYVYHNGLMTHVCRSSDICVPKPGRDPQNLRPLRGAMVRSGMATRRMIPYMLILIIIMYISYFSCSGCLCQDRVHKWIQWSVGGSKSHFSFGPALHDYLLSDVRVY</sequence>
<name>E0R7Q4_DROME</name>
<protein>
    <submittedName>
        <fullName evidence="11">AT08524p</fullName>
    </submittedName>
</protein>
<dbReference type="PANTHER" id="PTHR45760">
    <property type="entry name" value="FI19922P1-RELATED"/>
    <property type="match status" value="1"/>
</dbReference>
<accession>E0R7Q4</accession>
<evidence type="ECO:0000256" key="10">
    <source>
        <dbReference type="SAM" id="Phobius"/>
    </source>
</evidence>
<dbReference type="SUPFAM" id="SSF103506">
    <property type="entry name" value="Mitochondrial carrier"/>
    <property type="match status" value="1"/>
</dbReference>
<evidence type="ECO:0000256" key="3">
    <source>
        <dbReference type="ARBA" id="ARBA00022448"/>
    </source>
</evidence>
<comment type="similarity">
    <text evidence="2">Belongs to the mitochondrial carrier (TC 2.A.29) family.</text>
</comment>
<evidence type="ECO:0000256" key="9">
    <source>
        <dbReference type="ARBA" id="ARBA00023136"/>
    </source>
</evidence>
<dbReference type="EMBL" id="BT099691">
    <property type="protein sequence ID" value="ADK78999.1"/>
    <property type="molecule type" value="mRNA"/>
</dbReference>
<gene>
    <name evidence="11" type="primary">Shawn-RC</name>
</gene>
<dbReference type="GO" id="GO:1990542">
    <property type="term" value="P:mitochondrial transmembrane transport"/>
    <property type="evidence" value="ECO:0007669"/>
    <property type="project" value="InterPro"/>
</dbReference>
<evidence type="ECO:0000256" key="6">
    <source>
        <dbReference type="ARBA" id="ARBA00022792"/>
    </source>
</evidence>
<dbReference type="OrthoDB" id="1747031at2759"/>
<dbReference type="InterPro" id="IPR023395">
    <property type="entry name" value="MCP_dom_sf"/>
</dbReference>
<dbReference type="AlphaFoldDB" id="E0R7Q4"/>
<organism evidence="11">
    <name type="scientific">Drosophila melanogaster</name>
    <name type="common">Fruit fly</name>
    <dbReference type="NCBI Taxonomy" id="7227"/>
    <lineage>
        <taxon>Eukaryota</taxon>
        <taxon>Metazoa</taxon>
        <taxon>Ecdysozoa</taxon>
        <taxon>Arthropoda</taxon>
        <taxon>Hexapoda</taxon>
        <taxon>Insecta</taxon>
        <taxon>Pterygota</taxon>
        <taxon>Neoptera</taxon>
        <taxon>Endopterygota</taxon>
        <taxon>Diptera</taxon>
        <taxon>Brachycera</taxon>
        <taxon>Muscomorpha</taxon>
        <taxon>Ephydroidea</taxon>
        <taxon>Drosophilidae</taxon>
        <taxon>Drosophila</taxon>
        <taxon>Sophophora</taxon>
    </lineage>
</organism>
<comment type="subcellular location">
    <subcellularLocation>
        <location evidence="1">Mitochondrion inner membrane</location>
        <topology evidence="1">Multi-pass membrane protein</topology>
    </subcellularLocation>
</comment>
<keyword evidence="5" id="KW-0677">Repeat</keyword>
<dbReference type="Gene3D" id="1.50.40.10">
    <property type="entry name" value="Mitochondrial carrier domain"/>
    <property type="match status" value="1"/>
</dbReference>
<keyword evidence="7 10" id="KW-1133">Transmembrane helix</keyword>
<feature type="transmembrane region" description="Helical" evidence="10">
    <location>
        <begin position="135"/>
        <end position="152"/>
    </location>
</feature>
<dbReference type="Pfam" id="PF00153">
    <property type="entry name" value="Mito_carr"/>
    <property type="match status" value="1"/>
</dbReference>
<evidence type="ECO:0000256" key="8">
    <source>
        <dbReference type="ARBA" id="ARBA00023128"/>
    </source>
</evidence>
<keyword evidence="8" id="KW-0496">Mitochondrion</keyword>
<dbReference type="InterPro" id="IPR045315">
    <property type="entry name" value="Mtm1-like"/>
</dbReference>
<evidence type="ECO:0000256" key="2">
    <source>
        <dbReference type="ARBA" id="ARBA00006375"/>
    </source>
</evidence>
<dbReference type="PANTHER" id="PTHR45760:SF2">
    <property type="entry name" value="FI19922P1-RELATED"/>
    <property type="match status" value="1"/>
</dbReference>
<evidence type="ECO:0000313" key="11">
    <source>
        <dbReference type="EMBL" id="ADK78999.1"/>
    </source>
</evidence>